<organism evidence="3">
    <name type="scientific">marine sediment metagenome</name>
    <dbReference type="NCBI Taxonomy" id="412755"/>
    <lineage>
        <taxon>unclassified sequences</taxon>
        <taxon>metagenomes</taxon>
        <taxon>ecological metagenomes</taxon>
    </lineage>
</organism>
<reference evidence="3" key="1">
    <citation type="journal article" date="2015" name="Nature">
        <title>Complex archaea that bridge the gap between prokaryotes and eukaryotes.</title>
        <authorList>
            <person name="Spang A."/>
            <person name="Saw J.H."/>
            <person name="Jorgensen S.L."/>
            <person name="Zaremba-Niedzwiedzka K."/>
            <person name="Martijn J."/>
            <person name="Lind A.E."/>
            <person name="van Eijk R."/>
            <person name="Schleper C."/>
            <person name="Guy L."/>
            <person name="Ettema T.J."/>
        </authorList>
    </citation>
    <scope>NUCLEOTIDE SEQUENCE</scope>
</reference>
<sequence>MPQTSWDQMLQAIAGGQASAGLPEGEGYTPATTTPQTGVTPGGALYDYEAQTAEQFDLGEYASGQGFSPYTPTGQQMPSSSAQGWADFVQKEYGISAEEFVGAGQEEQYAAYAQQHDIALAPEDVPVGPDGLPSRPPKTPQEAALFQFVSEQRTRQQNEELLQQSIQQLQEGVQVQRTEQERARTETRETLEAGAARQEQEVSQVRAENRQLMEQALGVMQYALGLVRRGGEGSLAQFQQPGYQQMAATFMAGRETPYDFTQPFRDIAAVEGQVADYGRFYVAAADVYNQSLYEAQDFSFYLTPYAYGVGIGGA</sequence>
<comment type="caution">
    <text evidence="3">The sequence shown here is derived from an EMBL/GenBank/DDBJ whole genome shotgun (WGS) entry which is preliminary data.</text>
</comment>
<keyword evidence="1" id="KW-0175">Coiled coil</keyword>
<proteinExistence type="predicted"/>
<feature type="compositionally biased region" description="Low complexity" evidence="2">
    <location>
        <begin position="29"/>
        <end position="40"/>
    </location>
</feature>
<dbReference type="AlphaFoldDB" id="A0A0F9JS06"/>
<dbReference type="EMBL" id="LAZR01009471">
    <property type="protein sequence ID" value="KKM72438.1"/>
    <property type="molecule type" value="Genomic_DNA"/>
</dbReference>
<evidence type="ECO:0000313" key="3">
    <source>
        <dbReference type="EMBL" id="KKM72438.1"/>
    </source>
</evidence>
<evidence type="ECO:0000256" key="2">
    <source>
        <dbReference type="SAM" id="MobiDB-lite"/>
    </source>
</evidence>
<feature type="coiled-coil region" evidence="1">
    <location>
        <begin position="166"/>
        <end position="215"/>
    </location>
</feature>
<gene>
    <name evidence="3" type="ORF">LCGC14_1420530</name>
</gene>
<feature type="region of interest" description="Disordered" evidence="2">
    <location>
        <begin position="13"/>
        <end position="40"/>
    </location>
</feature>
<accession>A0A0F9JS06</accession>
<protein>
    <submittedName>
        <fullName evidence="3">Uncharacterized protein</fullName>
    </submittedName>
</protein>
<name>A0A0F9JS06_9ZZZZ</name>
<evidence type="ECO:0000256" key="1">
    <source>
        <dbReference type="SAM" id="Coils"/>
    </source>
</evidence>